<accession>A0A5B7K1P4</accession>
<dbReference type="AlphaFoldDB" id="A0A5B7K1P4"/>
<dbReference type="EMBL" id="VSRR010114485">
    <property type="protein sequence ID" value="MPC98534.1"/>
    <property type="molecule type" value="Genomic_DNA"/>
</dbReference>
<feature type="region of interest" description="Disordered" evidence="1">
    <location>
        <begin position="1"/>
        <end position="42"/>
    </location>
</feature>
<organism evidence="2 3">
    <name type="scientific">Portunus trituberculatus</name>
    <name type="common">Swimming crab</name>
    <name type="synonym">Neptunus trituberculatus</name>
    <dbReference type="NCBI Taxonomy" id="210409"/>
    <lineage>
        <taxon>Eukaryota</taxon>
        <taxon>Metazoa</taxon>
        <taxon>Ecdysozoa</taxon>
        <taxon>Arthropoda</taxon>
        <taxon>Crustacea</taxon>
        <taxon>Multicrustacea</taxon>
        <taxon>Malacostraca</taxon>
        <taxon>Eumalacostraca</taxon>
        <taxon>Eucarida</taxon>
        <taxon>Decapoda</taxon>
        <taxon>Pleocyemata</taxon>
        <taxon>Brachyura</taxon>
        <taxon>Eubrachyura</taxon>
        <taxon>Portunoidea</taxon>
        <taxon>Portunidae</taxon>
        <taxon>Portuninae</taxon>
        <taxon>Portunus</taxon>
    </lineage>
</organism>
<reference evidence="2 3" key="1">
    <citation type="submission" date="2019-05" db="EMBL/GenBank/DDBJ databases">
        <title>Another draft genome of Portunus trituberculatus and its Hox gene families provides insights of decapod evolution.</title>
        <authorList>
            <person name="Jeong J.-H."/>
            <person name="Song I."/>
            <person name="Kim S."/>
            <person name="Choi T."/>
            <person name="Kim D."/>
            <person name="Ryu S."/>
            <person name="Kim W."/>
        </authorList>
    </citation>
    <scope>NUCLEOTIDE SEQUENCE [LARGE SCALE GENOMIC DNA]</scope>
    <source>
        <tissue evidence="2">Muscle</tissue>
    </source>
</reference>
<proteinExistence type="predicted"/>
<sequence length="80" mass="8988">MGRERGKKDGKGSNKGEWEGIERGKEIGKGSNKGEWEGSQERYHDTWQQIPGDETGFRILEYGIKSFSAVMVSITCCDCQ</sequence>
<evidence type="ECO:0000313" key="2">
    <source>
        <dbReference type="EMBL" id="MPC98534.1"/>
    </source>
</evidence>
<gene>
    <name evidence="2" type="ORF">E2C01_093907</name>
</gene>
<protein>
    <submittedName>
        <fullName evidence="2">Uncharacterized protein</fullName>
    </submittedName>
</protein>
<name>A0A5B7K1P4_PORTR</name>
<keyword evidence="3" id="KW-1185">Reference proteome</keyword>
<comment type="caution">
    <text evidence="2">The sequence shown here is derived from an EMBL/GenBank/DDBJ whole genome shotgun (WGS) entry which is preliminary data.</text>
</comment>
<evidence type="ECO:0000313" key="3">
    <source>
        <dbReference type="Proteomes" id="UP000324222"/>
    </source>
</evidence>
<evidence type="ECO:0000256" key="1">
    <source>
        <dbReference type="SAM" id="MobiDB-lite"/>
    </source>
</evidence>
<dbReference type="Proteomes" id="UP000324222">
    <property type="component" value="Unassembled WGS sequence"/>
</dbReference>